<evidence type="ECO:0000313" key="5">
    <source>
        <dbReference type="Proteomes" id="UP000435060"/>
    </source>
</evidence>
<organism evidence="4 6">
    <name type="scientific">Streptococcus zhangguiae</name>
    <dbReference type="NCBI Taxonomy" id="2664091"/>
    <lineage>
        <taxon>Bacteria</taxon>
        <taxon>Bacillati</taxon>
        <taxon>Bacillota</taxon>
        <taxon>Bacilli</taxon>
        <taxon>Lactobacillales</taxon>
        <taxon>Streptococcaceae</taxon>
        <taxon>Streptococcus</taxon>
    </lineage>
</organism>
<comment type="caution">
    <text evidence="4">The sequence shown here is derived from an EMBL/GenBank/DDBJ whole genome shotgun (WGS) entry which is preliminary data.</text>
</comment>
<dbReference type="CDD" id="cd00090">
    <property type="entry name" value="HTH_ARSR"/>
    <property type="match status" value="1"/>
</dbReference>
<keyword evidence="5" id="KW-1185">Reference proteome</keyword>
<dbReference type="EMBL" id="WLCG01000007">
    <property type="protein sequence ID" value="MTB64442.1"/>
    <property type="molecule type" value="Genomic_DNA"/>
</dbReference>
<reference evidence="4 6" key="1">
    <citation type="submission" date="2019-10" db="EMBL/GenBank/DDBJ databases">
        <title>Streptococcis sp, isolated from the respiratory tract of Marmot.</title>
        <authorList>
            <person name="Zhang G."/>
        </authorList>
    </citation>
    <scope>NUCLEOTIDE SEQUENCE [LARGE SCALE GENOMIC DNA]</scope>
    <source>
        <strain evidence="4">Zg-70</strain>
        <strain evidence="6">zg-70</strain>
    </source>
</reference>
<dbReference type="SMART" id="SM00418">
    <property type="entry name" value="HTH_ARSR"/>
    <property type="match status" value="1"/>
</dbReference>
<dbReference type="EMBL" id="WUBJ01000006">
    <property type="protein sequence ID" value="MWV56429.1"/>
    <property type="molecule type" value="Genomic_DNA"/>
</dbReference>
<dbReference type="InterPro" id="IPR036390">
    <property type="entry name" value="WH_DNA-bd_sf"/>
</dbReference>
<dbReference type="AlphaFoldDB" id="A0A6I4RA91"/>
<dbReference type="GO" id="GO:0003700">
    <property type="term" value="F:DNA-binding transcription factor activity"/>
    <property type="evidence" value="ECO:0007669"/>
    <property type="project" value="InterPro"/>
</dbReference>
<evidence type="ECO:0000313" key="4">
    <source>
        <dbReference type="EMBL" id="MWV56429.1"/>
    </source>
</evidence>
<dbReference type="Proteomes" id="UP000435423">
    <property type="component" value="Unassembled WGS sequence"/>
</dbReference>
<proteinExistence type="predicted"/>
<dbReference type="GO" id="GO:0003677">
    <property type="term" value="F:DNA binding"/>
    <property type="evidence" value="ECO:0007669"/>
    <property type="project" value="UniProtKB-KW"/>
</dbReference>
<reference evidence="3 5" key="2">
    <citation type="submission" date="2019-11" db="EMBL/GenBank/DDBJ databases">
        <title>Streptococcis sp. isolated from the respiratory tract of Marmot.</title>
        <authorList>
            <person name="Zhang G."/>
        </authorList>
    </citation>
    <scope>NUCLEOTIDE SEQUENCE [LARGE SCALE GENOMIC DNA]</scope>
    <source>
        <strain evidence="3">Zg-86</strain>
        <strain evidence="5">zg-86</strain>
    </source>
</reference>
<dbReference type="RefSeq" id="WP_154608527.1">
    <property type="nucleotide sequence ID" value="NZ_CP072115.1"/>
</dbReference>
<evidence type="ECO:0000313" key="3">
    <source>
        <dbReference type="EMBL" id="MTB64442.1"/>
    </source>
</evidence>
<keyword evidence="1" id="KW-0238">DNA-binding</keyword>
<evidence type="ECO:0000313" key="6">
    <source>
        <dbReference type="Proteomes" id="UP000435423"/>
    </source>
</evidence>
<evidence type="ECO:0000259" key="2">
    <source>
        <dbReference type="PROSITE" id="PS50987"/>
    </source>
</evidence>
<sequence length="345" mass="39836">MELLYSKHRSEIVEFLMAPFYVQKDQIGESEERSQKEKEILKEALLVEQQLQSVFESMSERLSVYLFGANFSFLHYLYFELLEAGKDPATLEETCHLLATASQETVERAIRFALIAINRGENNPEADLLEMLEQTDLKAEDKWKWFQAIRKPLETVREQLALVAEVASLYRPYYESFQQQREAFAMVFSYEEIYGEDGLYKTSGVEDLGYDSLPFFVLSPWLMHFSYICNHHYHTYPIILCASVDIDKLLLIKQAIDEDVLATTLKVMSDETRYKVMVALTKPHAKSKDIAEQLSITGAAVSFHTQKLINAKLLLFNTADKTVKFDANKGLLREMIAKLEEDFDL</sequence>
<dbReference type="InterPro" id="IPR036388">
    <property type="entry name" value="WH-like_DNA-bd_sf"/>
</dbReference>
<protein>
    <submittedName>
        <fullName evidence="4">ArsR family transcriptional regulator</fullName>
    </submittedName>
</protein>
<dbReference type="InterPro" id="IPR001845">
    <property type="entry name" value="HTH_ArsR_DNA-bd_dom"/>
</dbReference>
<feature type="domain" description="HTH arsR-type" evidence="2">
    <location>
        <begin position="253"/>
        <end position="345"/>
    </location>
</feature>
<name>A0A6I4RA91_9STRE</name>
<evidence type="ECO:0000256" key="1">
    <source>
        <dbReference type="ARBA" id="ARBA00023125"/>
    </source>
</evidence>
<gene>
    <name evidence="3" type="ORF">GGG87_05495</name>
    <name evidence="4" type="ORF">GGH11_05530</name>
</gene>
<accession>A0A6I4RA91</accession>
<dbReference type="SUPFAM" id="SSF46785">
    <property type="entry name" value="Winged helix' DNA-binding domain"/>
    <property type="match status" value="1"/>
</dbReference>
<dbReference type="Gene3D" id="1.10.10.10">
    <property type="entry name" value="Winged helix-like DNA-binding domain superfamily/Winged helix DNA-binding domain"/>
    <property type="match status" value="1"/>
</dbReference>
<dbReference type="Proteomes" id="UP000435060">
    <property type="component" value="Unassembled WGS sequence"/>
</dbReference>
<dbReference type="InterPro" id="IPR011991">
    <property type="entry name" value="ArsR-like_HTH"/>
</dbReference>
<dbReference type="PROSITE" id="PS50987">
    <property type="entry name" value="HTH_ARSR_2"/>
    <property type="match status" value="1"/>
</dbReference>